<dbReference type="AlphaFoldDB" id="A0A1H6KT48"/>
<proteinExistence type="predicted"/>
<dbReference type="Proteomes" id="UP000198559">
    <property type="component" value="Unassembled WGS sequence"/>
</dbReference>
<evidence type="ECO:0000256" key="1">
    <source>
        <dbReference type="SAM" id="MobiDB-lite"/>
    </source>
</evidence>
<evidence type="ECO:0000313" key="2">
    <source>
        <dbReference type="EMBL" id="SEH75049.1"/>
    </source>
</evidence>
<reference evidence="3" key="1">
    <citation type="submission" date="2016-06" db="EMBL/GenBank/DDBJ databases">
        <authorList>
            <person name="Petersen J."/>
            <person name="Sayavedra L."/>
        </authorList>
    </citation>
    <scope>NUCLEOTIDE SEQUENCE [LARGE SCALE GENOMIC DNA]</scope>
    <source>
        <strain evidence="3">BazSymB</strain>
    </source>
</reference>
<feature type="region of interest" description="Disordered" evidence="1">
    <location>
        <begin position="1"/>
        <end position="20"/>
    </location>
</feature>
<dbReference type="EMBL" id="CVUD02000116">
    <property type="protein sequence ID" value="SEH75049.1"/>
    <property type="molecule type" value="Genomic_DNA"/>
</dbReference>
<accession>A0A1H6KT48</accession>
<protein>
    <submittedName>
        <fullName evidence="2">Uncharacterized protein</fullName>
    </submittedName>
</protein>
<organism evidence="2 3">
    <name type="scientific">Bathymodiolus azoricus thioautotrophic gill symbiont</name>
    <dbReference type="NCBI Taxonomy" id="235205"/>
    <lineage>
        <taxon>Bacteria</taxon>
        <taxon>Pseudomonadati</taxon>
        <taxon>Pseudomonadota</taxon>
        <taxon>Gammaproteobacteria</taxon>
        <taxon>sulfur-oxidizing symbionts</taxon>
    </lineage>
</organism>
<gene>
    <name evidence="2" type="ORF">BAZSYMB_GORF82_GLIMMER3</name>
</gene>
<sequence>MGAFLPTESGSMPSEGRPPHAMIEPSLLMAAKAVLLA</sequence>
<evidence type="ECO:0000313" key="3">
    <source>
        <dbReference type="Proteomes" id="UP000198559"/>
    </source>
</evidence>
<name>A0A1H6KT48_9GAMM</name>